<accession>A0A090S646</accession>
<dbReference type="EMBL" id="BBMR01000017">
    <property type="protein sequence ID" value="GAL22991.1"/>
    <property type="molecule type" value="Genomic_DNA"/>
</dbReference>
<protein>
    <submittedName>
        <fullName evidence="2">Uncharacterized protein</fullName>
    </submittedName>
</protein>
<reference evidence="2 3" key="1">
    <citation type="submission" date="2014-09" db="EMBL/GenBank/DDBJ databases">
        <title>Vibrio maritimus JCM 19235. (C45) whole genome shotgun sequence.</title>
        <authorList>
            <person name="Sawabe T."/>
            <person name="Meirelles P."/>
            <person name="Nakanishi M."/>
            <person name="Sayaka M."/>
            <person name="Hattori M."/>
            <person name="Ohkuma M."/>
        </authorList>
    </citation>
    <scope>NUCLEOTIDE SEQUENCE [LARGE SCALE GENOMIC DNA]</scope>
    <source>
        <strain evidence="3">JCM19235</strain>
    </source>
</reference>
<gene>
    <name evidence="2" type="ORF">JCM19235_1292</name>
</gene>
<keyword evidence="3" id="KW-1185">Reference proteome</keyword>
<feature type="region of interest" description="Disordered" evidence="1">
    <location>
        <begin position="20"/>
        <end position="52"/>
    </location>
</feature>
<proteinExistence type="predicted"/>
<name>A0A090S646_9VIBR</name>
<dbReference type="AlphaFoldDB" id="A0A090S646"/>
<evidence type="ECO:0000313" key="3">
    <source>
        <dbReference type="Proteomes" id="UP000029228"/>
    </source>
</evidence>
<reference evidence="2 3" key="2">
    <citation type="submission" date="2014-09" db="EMBL/GenBank/DDBJ databases">
        <authorList>
            <consortium name="NBRP consortium"/>
            <person name="Sawabe T."/>
            <person name="Meirelles P."/>
            <person name="Nakanishi M."/>
            <person name="Sayaka M."/>
            <person name="Hattori M."/>
            <person name="Ohkuma M."/>
        </authorList>
    </citation>
    <scope>NUCLEOTIDE SEQUENCE [LARGE SCALE GENOMIC DNA]</scope>
    <source>
        <strain evidence="3">JCM19235</strain>
    </source>
</reference>
<feature type="compositionally biased region" description="Basic and acidic residues" evidence="1">
    <location>
        <begin position="35"/>
        <end position="47"/>
    </location>
</feature>
<dbReference type="Proteomes" id="UP000029228">
    <property type="component" value="Unassembled WGS sequence"/>
</dbReference>
<sequence>MQPISSYFDHALQCMVNVYPSQDAPRRKSRNYTPIKERDEQRRERSARQTRHMNAYDAAVCYGVTQDEAESVPSVMTEFEATLRQERARYNRRKAK</sequence>
<evidence type="ECO:0000256" key="1">
    <source>
        <dbReference type="SAM" id="MobiDB-lite"/>
    </source>
</evidence>
<organism evidence="2 3">
    <name type="scientific">Vibrio maritimus</name>
    <dbReference type="NCBI Taxonomy" id="990268"/>
    <lineage>
        <taxon>Bacteria</taxon>
        <taxon>Pseudomonadati</taxon>
        <taxon>Pseudomonadota</taxon>
        <taxon>Gammaproteobacteria</taxon>
        <taxon>Vibrionales</taxon>
        <taxon>Vibrionaceae</taxon>
        <taxon>Vibrio</taxon>
    </lineage>
</organism>
<evidence type="ECO:0000313" key="2">
    <source>
        <dbReference type="EMBL" id="GAL22991.1"/>
    </source>
</evidence>
<comment type="caution">
    <text evidence="2">The sequence shown here is derived from an EMBL/GenBank/DDBJ whole genome shotgun (WGS) entry which is preliminary data.</text>
</comment>